<sequence length="363" mass="38858">MKYSSEFRDPAVAKKLIEQIGEAVAGFDGQMTLMEVCGTHTMAIYQHGIRALLPKSIRLISGPGCPVCVTPVSYVDHAVALARRPGTLITTFGDMVRVPGSSSSLQREKARGADVRIVYSPLDAVALAEKTPEKQIVFLGVGFETTTPTVAGAILEARRRGLSNFFALCANKTIPGPMAALAGDPELKVDGYICPAHVSAIIGAEAYRPLAEQLKVPCVVTGFEPLDMLQGVLMLARQIVAGEARVETQYSRIVKPGGNPKARAILEEVFEPCDTAWRGIGVIPQSGLKIRESYAAFDAERQLPVAVEEPREAKGCMCGEILKGKVTPTECPLFRQACTPENPIGACMVSSEGTCAAEYKYGT</sequence>
<dbReference type="PANTHER" id="PTHR30149:SF0">
    <property type="entry name" value="HYDROGENASE MATURATION FACTOR HYPD"/>
    <property type="match status" value="1"/>
</dbReference>
<dbReference type="Gene3D" id="6.10.20.100">
    <property type="match status" value="1"/>
</dbReference>
<protein>
    <submittedName>
        <fullName evidence="4">Hydrogenase expression/formation protein</fullName>
    </submittedName>
</protein>
<dbReference type="Proteomes" id="UP001319827">
    <property type="component" value="Chromosome"/>
</dbReference>
<dbReference type="InterPro" id="IPR042244">
    <property type="entry name" value="HypD_2_sf"/>
</dbReference>
<dbReference type="PANTHER" id="PTHR30149">
    <property type="entry name" value="HYDROGENASE PROTEIN ASSEMBLY PROTEIN HYPD"/>
    <property type="match status" value="1"/>
</dbReference>
<comment type="similarity">
    <text evidence="1">Belongs to the HypD family.</text>
</comment>
<keyword evidence="3" id="KW-0408">Iron</keyword>
<dbReference type="Gene3D" id="3.40.50.11740">
    <property type="entry name" value="HypD, alpha/beta domain 2"/>
    <property type="match status" value="2"/>
</dbReference>
<dbReference type="EMBL" id="AP024355">
    <property type="protein sequence ID" value="BCR06580.1"/>
    <property type="molecule type" value="Genomic_DNA"/>
</dbReference>
<dbReference type="InterPro" id="IPR042243">
    <property type="entry name" value="HypD_1"/>
</dbReference>
<evidence type="ECO:0000313" key="5">
    <source>
        <dbReference type="Proteomes" id="UP001319827"/>
    </source>
</evidence>
<keyword evidence="2" id="KW-0479">Metal-binding</keyword>
<name>A0ABM8I123_9BACT</name>
<dbReference type="NCBIfam" id="TIGR00075">
    <property type="entry name" value="hypD"/>
    <property type="match status" value="1"/>
</dbReference>
<dbReference type="PIRSF" id="PIRSF005622">
    <property type="entry name" value="Hydrgn_mat_hypD"/>
    <property type="match status" value="1"/>
</dbReference>
<reference evidence="4 5" key="1">
    <citation type="journal article" date="2016" name="C (Basel)">
        <title>Selective Growth of and Electricity Production by Marine Exoelectrogenic Bacteria in Self-Aggregated Hydrogel of Microbially Reduced Graphene Oxide.</title>
        <authorList>
            <person name="Yoshida N."/>
            <person name="Goto Y."/>
            <person name="Miyata Y."/>
        </authorList>
    </citation>
    <scope>NUCLEOTIDE SEQUENCE [LARGE SCALE GENOMIC DNA]</scope>
    <source>
        <strain evidence="4 5">NIT-T3</strain>
    </source>
</reference>
<proteinExistence type="inferred from homology"/>
<dbReference type="InterPro" id="IPR002780">
    <property type="entry name" value="Hyd_form_HypD"/>
</dbReference>
<organism evidence="4 5">
    <name type="scientific">Desulfuromonas versatilis</name>
    <dbReference type="NCBI Taxonomy" id="2802975"/>
    <lineage>
        <taxon>Bacteria</taxon>
        <taxon>Pseudomonadati</taxon>
        <taxon>Thermodesulfobacteriota</taxon>
        <taxon>Desulfuromonadia</taxon>
        <taxon>Desulfuromonadales</taxon>
        <taxon>Desulfuromonadaceae</taxon>
        <taxon>Desulfuromonas</taxon>
    </lineage>
</organism>
<keyword evidence="5" id="KW-1185">Reference proteome</keyword>
<evidence type="ECO:0000256" key="3">
    <source>
        <dbReference type="ARBA" id="ARBA00023004"/>
    </source>
</evidence>
<dbReference type="RefSeq" id="WP_221249963.1">
    <property type="nucleotide sequence ID" value="NZ_AP024355.1"/>
</dbReference>
<evidence type="ECO:0000256" key="1">
    <source>
        <dbReference type="ARBA" id="ARBA00007888"/>
    </source>
</evidence>
<dbReference type="Pfam" id="PF01924">
    <property type="entry name" value="HypD"/>
    <property type="match status" value="1"/>
</dbReference>
<evidence type="ECO:0000256" key="2">
    <source>
        <dbReference type="ARBA" id="ARBA00022723"/>
    </source>
</evidence>
<evidence type="ECO:0000313" key="4">
    <source>
        <dbReference type="EMBL" id="BCR06580.1"/>
    </source>
</evidence>
<accession>A0ABM8I123</accession>
<gene>
    <name evidence="4" type="primary">hypD</name>
    <name evidence="4" type="ORF">DESUT3_36490</name>
</gene>
<reference evidence="4 5" key="2">
    <citation type="journal article" date="2021" name="Int. J. Syst. Evol. Microbiol.">
        <title>Isolation and Polyphasic Characterization of Desulfuromonas versatilis sp. Nov., an Electrogenic Bacteria Capable of Versatile Metabolism Isolated from a Graphene Oxide-Reducing Enrichment Culture.</title>
        <authorList>
            <person name="Xie L."/>
            <person name="Yoshida N."/>
            <person name="Ishii S."/>
            <person name="Meng L."/>
        </authorList>
    </citation>
    <scope>NUCLEOTIDE SEQUENCE [LARGE SCALE GENOMIC DNA]</scope>
    <source>
        <strain evidence="4 5">NIT-T3</strain>
    </source>
</reference>